<dbReference type="GO" id="GO:0051287">
    <property type="term" value="F:NAD binding"/>
    <property type="evidence" value="ECO:0007669"/>
    <property type="project" value="InterPro"/>
</dbReference>
<dbReference type="InterPro" id="IPR050223">
    <property type="entry name" value="D-isomer_2-hydroxyacid_DH"/>
</dbReference>
<dbReference type="PANTHER" id="PTHR10996:SF283">
    <property type="entry name" value="GLYOXYLATE_HYDROXYPYRUVATE REDUCTASE B"/>
    <property type="match status" value="1"/>
</dbReference>
<evidence type="ECO:0000256" key="3">
    <source>
        <dbReference type="RuleBase" id="RU003719"/>
    </source>
</evidence>
<dbReference type="PANTHER" id="PTHR10996">
    <property type="entry name" value="2-HYDROXYACID DEHYDROGENASE-RELATED"/>
    <property type="match status" value="1"/>
</dbReference>
<dbReference type="Pfam" id="PF00389">
    <property type="entry name" value="2-Hacid_dh"/>
    <property type="match status" value="1"/>
</dbReference>
<keyword evidence="1 3" id="KW-0560">Oxidoreductase</keyword>
<dbReference type="Proteomes" id="UP000013049">
    <property type="component" value="Unassembled WGS sequence"/>
</dbReference>
<accession>N8WBK3</accession>
<feature type="domain" description="D-isomer specific 2-hydroxyacid dehydrogenase NAD-binding" evidence="5">
    <location>
        <begin position="107"/>
        <end position="294"/>
    </location>
</feature>
<dbReference type="SUPFAM" id="SSF51735">
    <property type="entry name" value="NAD(P)-binding Rossmann-fold domains"/>
    <property type="match status" value="1"/>
</dbReference>
<protein>
    <recommendedName>
        <fullName evidence="8">Phosphoglycerate dehydrogenase</fullName>
    </recommendedName>
</protein>
<dbReference type="PATRIC" id="fig|1217712.3.peg.151"/>
<dbReference type="CDD" id="cd05299">
    <property type="entry name" value="CtBP_dh"/>
    <property type="match status" value="1"/>
</dbReference>
<dbReference type="GO" id="GO:0005829">
    <property type="term" value="C:cytosol"/>
    <property type="evidence" value="ECO:0007669"/>
    <property type="project" value="TreeGrafter"/>
</dbReference>
<dbReference type="SUPFAM" id="SSF52283">
    <property type="entry name" value="Formate/glycerate dehydrogenase catalytic domain-like"/>
    <property type="match status" value="1"/>
</dbReference>
<dbReference type="InterPro" id="IPR029753">
    <property type="entry name" value="D-isomer_DH_CS"/>
</dbReference>
<organism evidence="6 7">
    <name type="scientific">Acinetobacter vivianii</name>
    <dbReference type="NCBI Taxonomy" id="1776742"/>
    <lineage>
        <taxon>Bacteria</taxon>
        <taxon>Pseudomonadati</taxon>
        <taxon>Pseudomonadota</taxon>
        <taxon>Gammaproteobacteria</taxon>
        <taxon>Moraxellales</taxon>
        <taxon>Moraxellaceae</taxon>
        <taxon>Acinetobacter</taxon>
    </lineage>
</organism>
<dbReference type="GO" id="GO:0016618">
    <property type="term" value="F:hydroxypyruvate reductase [NAD(P)H] activity"/>
    <property type="evidence" value="ECO:0007669"/>
    <property type="project" value="TreeGrafter"/>
</dbReference>
<dbReference type="PROSITE" id="PS00670">
    <property type="entry name" value="D_2_HYDROXYACID_DH_2"/>
    <property type="match status" value="1"/>
</dbReference>
<dbReference type="AlphaFoldDB" id="N8WBK3"/>
<gene>
    <name evidence="6" type="ORF">F971_00155</name>
</gene>
<name>N8WBK3_9GAMM</name>
<dbReference type="GO" id="GO:0003714">
    <property type="term" value="F:transcription corepressor activity"/>
    <property type="evidence" value="ECO:0007669"/>
    <property type="project" value="InterPro"/>
</dbReference>
<keyword evidence="2" id="KW-0520">NAD</keyword>
<reference evidence="6 7" key="1">
    <citation type="submission" date="2013-02" db="EMBL/GenBank/DDBJ databases">
        <title>The Genome Sequence of Acinetobacter sp. NIPH 758.</title>
        <authorList>
            <consortium name="The Broad Institute Genome Sequencing Platform"/>
            <consortium name="The Broad Institute Genome Sequencing Center for Infectious Disease"/>
            <person name="Cerqueira G."/>
            <person name="Feldgarden M."/>
            <person name="Courvalin P."/>
            <person name="Perichon B."/>
            <person name="Grillot-Courvalin C."/>
            <person name="Clermont D."/>
            <person name="Rocha E."/>
            <person name="Yoon E.-J."/>
            <person name="Nemec A."/>
            <person name="Walker B."/>
            <person name="Young S.K."/>
            <person name="Zeng Q."/>
            <person name="Gargeya S."/>
            <person name="Fitzgerald M."/>
            <person name="Haas B."/>
            <person name="Abouelleil A."/>
            <person name="Alvarado L."/>
            <person name="Arachchi H.M."/>
            <person name="Berlin A.M."/>
            <person name="Chapman S.B."/>
            <person name="Dewar J."/>
            <person name="Goldberg J."/>
            <person name="Griggs A."/>
            <person name="Gujja S."/>
            <person name="Hansen M."/>
            <person name="Howarth C."/>
            <person name="Imamovic A."/>
            <person name="Larimer J."/>
            <person name="McCowan C."/>
            <person name="Murphy C."/>
            <person name="Neiman D."/>
            <person name="Pearson M."/>
            <person name="Priest M."/>
            <person name="Roberts A."/>
            <person name="Saif S."/>
            <person name="Shea T."/>
            <person name="Sisk P."/>
            <person name="Sykes S."/>
            <person name="Wortman J."/>
            <person name="Nusbaum C."/>
            <person name="Birren B."/>
        </authorList>
    </citation>
    <scope>NUCLEOTIDE SEQUENCE [LARGE SCALE GENOMIC DNA]</scope>
    <source>
        <strain evidence="6 7">NIPH 758</strain>
    </source>
</reference>
<dbReference type="Pfam" id="PF02826">
    <property type="entry name" value="2-Hacid_dh_C"/>
    <property type="match status" value="1"/>
</dbReference>
<dbReference type="HOGENOM" id="CLU_019796_1_3_6"/>
<evidence type="ECO:0000256" key="1">
    <source>
        <dbReference type="ARBA" id="ARBA00023002"/>
    </source>
</evidence>
<dbReference type="RefSeq" id="WP_004770412.1">
    <property type="nucleotide sequence ID" value="NZ_KB849356.1"/>
</dbReference>
<dbReference type="InterPro" id="IPR006139">
    <property type="entry name" value="D-isomer_2_OHA_DH_cat_dom"/>
</dbReference>
<proteinExistence type="inferred from homology"/>
<evidence type="ECO:0000313" key="7">
    <source>
        <dbReference type="Proteomes" id="UP000013049"/>
    </source>
</evidence>
<dbReference type="InterPro" id="IPR006140">
    <property type="entry name" value="D-isomer_DH_NAD-bd"/>
</dbReference>
<dbReference type="InterPro" id="IPR036291">
    <property type="entry name" value="NAD(P)-bd_dom_sf"/>
</dbReference>
<evidence type="ECO:0008006" key="8">
    <source>
        <dbReference type="Google" id="ProtNLM"/>
    </source>
</evidence>
<dbReference type="InterPro" id="IPR043322">
    <property type="entry name" value="CtBP"/>
</dbReference>
<feature type="domain" description="D-isomer specific 2-hydroxyacid dehydrogenase catalytic" evidence="4">
    <location>
        <begin position="19"/>
        <end position="326"/>
    </location>
</feature>
<dbReference type="GO" id="GO:0030267">
    <property type="term" value="F:glyoxylate reductase (NADPH) activity"/>
    <property type="evidence" value="ECO:0007669"/>
    <property type="project" value="TreeGrafter"/>
</dbReference>
<dbReference type="Gene3D" id="3.40.50.720">
    <property type="entry name" value="NAD(P)-binding Rossmann-like Domain"/>
    <property type="match status" value="2"/>
</dbReference>
<evidence type="ECO:0000256" key="2">
    <source>
        <dbReference type="ARBA" id="ARBA00023027"/>
    </source>
</evidence>
<sequence length="326" mass="37383">MKIAITDRIKNLGIYQKKFEDLGYEFYFLNSLNEDDYSKEILNQVDAMLVWHAKITEKTINHLHNCKIVIRYGIGYDQVDGESLRRKGIPFANNPSYCVEEVADTTIGMLLAHTRNITRYNNLAREYKDSWQENHLNSWRSSQRTVGLIGLGKIGTATALRLRALNFNVIVYDPYITSSYFKALNLKRVETIQELLNASDIVSLHCPLTNETHGLINEDFLNSMKKDAILINTARGKMLQNLDVVYNHLKNNPDFKVALDVLPEEPPKEHPLIDAWCNGAEWLAERLIINPHNAYFSDAASIDQMGDVYFELVEALSKKKFNNIVN</sequence>
<dbReference type="EMBL" id="APPC01000001">
    <property type="protein sequence ID" value="ENU94258.1"/>
    <property type="molecule type" value="Genomic_DNA"/>
</dbReference>
<evidence type="ECO:0000259" key="4">
    <source>
        <dbReference type="Pfam" id="PF00389"/>
    </source>
</evidence>
<comment type="similarity">
    <text evidence="3">Belongs to the D-isomer specific 2-hydroxyacid dehydrogenase family.</text>
</comment>
<dbReference type="eggNOG" id="COG1052">
    <property type="taxonomic scope" value="Bacteria"/>
</dbReference>
<comment type="caution">
    <text evidence="6">The sequence shown here is derived from an EMBL/GenBank/DDBJ whole genome shotgun (WGS) entry which is preliminary data.</text>
</comment>
<evidence type="ECO:0000259" key="5">
    <source>
        <dbReference type="Pfam" id="PF02826"/>
    </source>
</evidence>
<evidence type="ECO:0000313" key="6">
    <source>
        <dbReference type="EMBL" id="ENU94258.1"/>
    </source>
</evidence>